<sequence length="454" mass="48976">MSDGGWQPARTADDVRSGEVDASIDAILTDDEAIGNIMLAAERAGLSEDSPLVASLGREERSRVLREARQTGQATSMNMATGLAESSEEATGYDMLIKRLTPAAQQSMVKGPKGSGKTVFVLDLAKRLYAEFDGELSIATNIKGPDEHEAVTFIETMSEMLEWVRDTPGEKLVIGDEWSTTMNAHAHPGGDVRTTVSRFVNALRKGEGGSTRLMIVGHEHDTDIAAILRKQSDVVIEKAGKADEGLADQAAVYDGWNDYVQQDYAFTLRGLQDVPEDSVWGADTNYFAYFEPDLDDPRNQIQRGKLIEDWEQYQETDDPGSSGEDPRCQAEKKGGGQCPQGAVFPRGDDPVVCHGHRDKLDELSGDGDTAREGRDTGSAGAGSDGGGEARDAATGAKDALSALQVATGDREGDDADRYLIAAALQREHPEDLSDDDAQRMAEMLMESDAEDPET</sequence>
<comment type="caution">
    <text evidence="2">The sequence shown here is derived from an EMBL/GenBank/DDBJ whole genome shotgun (WGS) entry which is preliminary data.</text>
</comment>
<feature type="compositionally biased region" description="Basic and acidic residues" evidence="1">
    <location>
        <begin position="358"/>
        <end position="375"/>
    </location>
</feature>
<reference evidence="2 3" key="1">
    <citation type="journal article" date="2019" name="Int. J. Syst. Evol. Microbiol.">
        <title>The Global Catalogue of Microorganisms (GCM) 10K type strain sequencing project: providing services to taxonomists for standard genome sequencing and annotation.</title>
        <authorList>
            <consortium name="The Broad Institute Genomics Platform"/>
            <consortium name="The Broad Institute Genome Sequencing Center for Infectious Disease"/>
            <person name="Wu L."/>
            <person name="Ma J."/>
        </authorList>
    </citation>
    <scope>NUCLEOTIDE SEQUENCE [LARGE SCALE GENOMIC DNA]</scope>
    <source>
        <strain evidence="2 3">XZYJ18</strain>
    </source>
</reference>
<evidence type="ECO:0000256" key="1">
    <source>
        <dbReference type="SAM" id="MobiDB-lite"/>
    </source>
</evidence>
<feature type="compositionally biased region" description="Basic and acidic residues" evidence="1">
    <location>
        <begin position="324"/>
        <end position="334"/>
    </location>
</feature>
<evidence type="ECO:0000313" key="2">
    <source>
        <dbReference type="EMBL" id="MFC4825074.1"/>
    </source>
</evidence>
<dbReference type="EMBL" id="JBHSHT010000001">
    <property type="protein sequence ID" value="MFC4825074.1"/>
    <property type="molecule type" value="Genomic_DNA"/>
</dbReference>
<name>A0ABD5Q3G1_9EURY</name>
<keyword evidence="3" id="KW-1185">Reference proteome</keyword>
<proteinExistence type="predicted"/>
<organism evidence="2 3">
    <name type="scientific">Halorussus aquaticus</name>
    <dbReference type="NCBI Taxonomy" id="2953748"/>
    <lineage>
        <taxon>Archaea</taxon>
        <taxon>Methanobacteriati</taxon>
        <taxon>Methanobacteriota</taxon>
        <taxon>Stenosarchaea group</taxon>
        <taxon>Halobacteria</taxon>
        <taxon>Halobacteriales</taxon>
        <taxon>Haladaptataceae</taxon>
        <taxon>Halorussus</taxon>
    </lineage>
</organism>
<dbReference type="Proteomes" id="UP001595945">
    <property type="component" value="Unassembled WGS sequence"/>
</dbReference>
<dbReference type="GeneID" id="73044222"/>
<evidence type="ECO:0008006" key="4">
    <source>
        <dbReference type="Google" id="ProtNLM"/>
    </source>
</evidence>
<accession>A0ABD5Q3G1</accession>
<protein>
    <recommendedName>
        <fullName evidence="4">AAA domain-containing protein</fullName>
    </recommendedName>
</protein>
<gene>
    <name evidence="2" type="ORF">ACFO9K_12475</name>
</gene>
<dbReference type="RefSeq" id="WP_254269221.1">
    <property type="nucleotide sequence ID" value="NZ_CP100400.1"/>
</dbReference>
<dbReference type="AlphaFoldDB" id="A0ABD5Q3G1"/>
<evidence type="ECO:0000313" key="3">
    <source>
        <dbReference type="Proteomes" id="UP001595945"/>
    </source>
</evidence>
<feature type="region of interest" description="Disordered" evidence="1">
    <location>
        <begin position="312"/>
        <end position="396"/>
    </location>
</feature>